<sequence>MAPRVNDGDNEQHNTDKPAPRLALESAALASEQDLLVLRLFNHYRHDWMNDIQILMGYVQLKKYDKLQAMMEKIKDKVQQESLISKLGIPSLIVYLLSFQTEVKELQLHMRMSEEIRLQELPHAHEVAEGVKALMEGFKQEAVSSTNSEVNTLELTWSKQDRTLCLDISYEGGYLPERLQRLEASLNSRWKTGGWSIRSRYDERSVVWAAAWTY</sequence>
<evidence type="ECO:0000256" key="1">
    <source>
        <dbReference type="ARBA" id="ARBA00022553"/>
    </source>
</evidence>
<keyword evidence="2" id="KW-0808">Transferase</keyword>
<dbReference type="Gene3D" id="1.10.287.130">
    <property type="match status" value="1"/>
</dbReference>
<evidence type="ECO:0000256" key="2">
    <source>
        <dbReference type="ARBA" id="ARBA00022679"/>
    </source>
</evidence>
<dbReference type="AlphaFoldDB" id="A0A7X2Z6F3"/>
<dbReference type="EMBL" id="WNZX01000001">
    <property type="protein sequence ID" value="MUG69138.1"/>
    <property type="molecule type" value="Genomic_DNA"/>
</dbReference>
<evidence type="ECO:0000259" key="4">
    <source>
        <dbReference type="Pfam" id="PF14689"/>
    </source>
</evidence>
<keyword evidence="3" id="KW-0418">Kinase</keyword>
<dbReference type="RefSeq" id="WP_127607826.1">
    <property type="nucleotide sequence ID" value="NZ_JARTHJ010000295.1"/>
</dbReference>
<protein>
    <recommendedName>
        <fullName evidence="4">SpoOB alpha-helical domain-containing protein</fullName>
    </recommendedName>
</protein>
<keyword evidence="1" id="KW-0597">Phosphoprotein</keyword>
<name>A0A7X2Z6F3_9BACL</name>
<keyword evidence="6" id="KW-1185">Reference proteome</keyword>
<evidence type="ECO:0000256" key="3">
    <source>
        <dbReference type="ARBA" id="ARBA00022777"/>
    </source>
</evidence>
<organism evidence="5 6">
    <name type="scientific">Paenibacillus validus</name>
    <dbReference type="NCBI Taxonomy" id="44253"/>
    <lineage>
        <taxon>Bacteria</taxon>
        <taxon>Bacillati</taxon>
        <taxon>Bacillota</taxon>
        <taxon>Bacilli</taxon>
        <taxon>Bacillales</taxon>
        <taxon>Paenibacillaceae</taxon>
        <taxon>Paenibacillus</taxon>
    </lineage>
</organism>
<evidence type="ECO:0000313" key="5">
    <source>
        <dbReference type="EMBL" id="MUG69138.1"/>
    </source>
</evidence>
<dbReference type="InterPro" id="IPR016120">
    <property type="entry name" value="Sig_transdc_His_kin_SpoOB"/>
</dbReference>
<dbReference type="GO" id="GO:0000155">
    <property type="term" value="F:phosphorelay sensor kinase activity"/>
    <property type="evidence" value="ECO:0007669"/>
    <property type="project" value="InterPro"/>
</dbReference>
<accession>A0A7X2Z6F3</accession>
<dbReference type="SUPFAM" id="SSF55890">
    <property type="entry name" value="Sporulation response regulatory protein Spo0B"/>
    <property type="match status" value="1"/>
</dbReference>
<dbReference type="Pfam" id="PF14689">
    <property type="entry name" value="SPOB_a"/>
    <property type="match status" value="1"/>
</dbReference>
<reference evidence="5 6" key="1">
    <citation type="submission" date="2019-11" db="EMBL/GenBank/DDBJ databases">
        <title>Draft genome sequences of five Paenibacillus species of dairy origin.</title>
        <authorList>
            <person name="Olajide A.M."/>
            <person name="Chen S."/>
            <person name="Lapointe G."/>
        </authorList>
    </citation>
    <scope>NUCLEOTIDE SEQUENCE [LARGE SCALE GENOMIC DNA]</scope>
    <source>
        <strain evidence="5 6">2CS3</strain>
    </source>
</reference>
<proteinExistence type="predicted"/>
<comment type="caution">
    <text evidence="5">The sequence shown here is derived from an EMBL/GenBank/DDBJ whole genome shotgun (WGS) entry which is preliminary data.</text>
</comment>
<feature type="domain" description="SpoOB alpha-helical" evidence="4">
    <location>
        <begin position="37"/>
        <end position="87"/>
    </location>
</feature>
<evidence type="ECO:0000313" key="6">
    <source>
        <dbReference type="Proteomes" id="UP000450917"/>
    </source>
</evidence>
<gene>
    <name evidence="5" type="ORF">GNP93_00465</name>
</gene>
<dbReference type="Proteomes" id="UP000450917">
    <property type="component" value="Unassembled WGS sequence"/>
</dbReference>
<dbReference type="InterPro" id="IPR039506">
    <property type="entry name" value="SPOB_a"/>
</dbReference>